<dbReference type="EMBL" id="JBHUNE010000003">
    <property type="protein sequence ID" value="MFD2757278.1"/>
    <property type="molecule type" value="Genomic_DNA"/>
</dbReference>
<keyword evidence="4" id="KW-1185">Reference proteome</keyword>
<dbReference type="SMART" id="SM00421">
    <property type="entry name" value="HTH_LUXR"/>
    <property type="match status" value="1"/>
</dbReference>
<dbReference type="CDD" id="cd06170">
    <property type="entry name" value="LuxR_C_like"/>
    <property type="match status" value="1"/>
</dbReference>
<sequence length="822" mass="91753">MWEPDCRFEVPKLVRHRFDSTWRSLPQLTVLSTLLGWGRSTWIEQCDTYLRAHDPSLELEWAYTRAQLKALLTRDSTTPRVVFGDALLSAADDVLWRDIVDALEERPNIRLVLSSVDVPLHSVLGDLDYRVFTERDLAFTPAEVSELVTLATGIEQEALAVMLADGLRGQIELIARRLRTHLQRGGQRGWSNADSSPEVHALNLIRRQPSVSLPRLSKVWLVLQKAKELRSFSVGQLRTHVDDPEVLEGLNLHEVFERFRNFPFFSLAVDAESGDEVLLWHHTAWQQIAWDASPEERHEHLERALATMQVSGGLVAQLYYLLLLGRLEEADEMISSNLQYLMTSLDPVTVETIGEADVDPAAYPALAVLQAEVRLRSGLRESTLRDALEVAFTALRARTTTTPEEGLARAAMLAFASSIIGDRSRVRRYLDYADELANAMPRSRPDVLPRMQRSRAAEHHRMLMRASLQLDDVPRGLRTIRRGVRFSHPADSGHVSRLRYIEGLEDLLGMRSLAGSVSPNLDGVFDLAVSFRFLEEGDDHSALDFLSPVRNIQLPLGSHSLADAHILLVRALAAPHELSGRDVTHPIEASVNLWNDGVPSTNVVFAAMVASASRGRTSEAEALIPLVAEERDGYAWLTRFIWAQWNGDFVGSLQEPAPPEFDRMPRYFVLAHVLHAASQLKLEQPHFAVEQLLETWRAVDAPRLFRFSLRFVPPEVYAEIAALADELPPGLAAAIHDARGDSRHIAWKSTLALSPSEAEVVALLGRGLKNQEIADVRHVTLGTVRTQLKSIYRKLGVNDRAGALAEARGRGLIEPSGELSAS</sequence>
<dbReference type="Proteomes" id="UP001597492">
    <property type="component" value="Unassembled WGS sequence"/>
</dbReference>
<dbReference type="InterPro" id="IPR000792">
    <property type="entry name" value="Tscrpt_reg_LuxR_C"/>
</dbReference>
<feature type="domain" description="HTH luxR-type" evidence="2">
    <location>
        <begin position="746"/>
        <end position="811"/>
    </location>
</feature>
<name>A0ABW5UUZ1_9MICO</name>
<dbReference type="Gene3D" id="1.10.10.10">
    <property type="entry name" value="Winged helix-like DNA-binding domain superfamily/Winged helix DNA-binding domain"/>
    <property type="match status" value="1"/>
</dbReference>
<keyword evidence="1" id="KW-0238">DNA-binding</keyword>
<dbReference type="SUPFAM" id="SSF46894">
    <property type="entry name" value="C-terminal effector domain of the bipartite response regulators"/>
    <property type="match status" value="1"/>
</dbReference>
<accession>A0ABW5UUZ1</accession>
<dbReference type="PANTHER" id="PTHR43214">
    <property type="entry name" value="TWO-COMPONENT RESPONSE REGULATOR"/>
    <property type="match status" value="1"/>
</dbReference>
<evidence type="ECO:0000313" key="4">
    <source>
        <dbReference type="Proteomes" id="UP001597492"/>
    </source>
</evidence>
<reference evidence="4" key="1">
    <citation type="journal article" date="2019" name="Int. J. Syst. Evol. Microbiol.">
        <title>The Global Catalogue of Microorganisms (GCM) 10K type strain sequencing project: providing services to taxonomists for standard genome sequencing and annotation.</title>
        <authorList>
            <consortium name="The Broad Institute Genomics Platform"/>
            <consortium name="The Broad Institute Genome Sequencing Center for Infectious Disease"/>
            <person name="Wu L."/>
            <person name="Ma J."/>
        </authorList>
    </citation>
    <scope>NUCLEOTIDE SEQUENCE [LARGE SCALE GENOMIC DNA]</scope>
    <source>
        <strain evidence="4">TISTR 1514</strain>
    </source>
</reference>
<evidence type="ECO:0000313" key="3">
    <source>
        <dbReference type="EMBL" id="MFD2757278.1"/>
    </source>
</evidence>
<dbReference type="InterPro" id="IPR039420">
    <property type="entry name" value="WalR-like"/>
</dbReference>
<evidence type="ECO:0000259" key="2">
    <source>
        <dbReference type="PROSITE" id="PS50043"/>
    </source>
</evidence>
<dbReference type="RefSeq" id="WP_019617827.1">
    <property type="nucleotide sequence ID" value="NZ_JBHUNE010000003.1"/>
</dbReference>
<proteinExistence type="predicted"/>
<organism evidence="3 4">
    <name type="scientific">Gulosibacter faecalis</name>
    <dbReference type="NCBI Taxonomy" id="272240"/>
    <lineage>
        <taxon>Bacteria</taxon>
        <taxon>Bacillati</taxon>
        <taxon>Actinomycetota</taxon>
        <taxon>Actinomycetes</taxon>
        <taxon>Micrococcales</taxon>
        <taxon>Microbacteriaceae</taxon>
        <taxon>Gulosibacter</taxon>
    </lineage>
</organism>
<dbReference type="InterPro" id="IPR016032">
    <property type="entry name" value="Sig_transdc_resp-reg_C-effctor"/>
</dbReference>
<protein>
    <submittedName>
        <fullName evidence="3">Response regulator transcription factor</fullName>
    </submittedName>
</protein>
<dbReference type="PRINTS" id="PR00038">
    <property type="entry name" value="HTHLUXR"/>
</dbReference>
<dbReference type="Pfam" id="PF00196">
    <property type="entry name" value="GerE"/>
    <property type="match status" value="1"/>
</dbReference>
<gene>
    <name evidence="3" type="ORF">ACFSW7_02660</name>
</gene>
<dbReference type="PROSITE" id="PS50043">
    <property type="entry name" value="HTH_LUXR_2"/>
    <property type="match status" value="1"/>
</dbReference>
<comment type="caution">
    <text evidence="3">The sequence shown here is derived from an EMBL/GenBank/DDBJ whole genome shotgun (WGS) entry which is preliminary data.</text>
</comment>
<evidence type="ECO:0000256" key="1">
    <source>
        <dbReference type="ARBA" id="ARBA00023125"/>
    </source>
</evidence>
<dbReference type="InterPro" id="IPR036388">
    <property type="entry name" value="WH-like_DNA-bd_sf"/>
</dbReference>